<reference evidence="2 3" key="2">
    <citation type="submission" date="2018-11" db="EMBL/GenBank/DDBJ databases">
        <authorList>
            <consortium name="Pathogen Informatics"/>
        </authorList>
    </citation>
    <scope>NUCLEOTIDE SEQUENCE [LARGE SCALE GENOMIC DNA]</scope>
</reference>
<evidence type="ECO:0000313" key="3">
    <source>
        <dbReference type="Proteomes" id="UP000267096"/>
    </source>
</evidence>
<evidence type="ECO:0000313" key="4">
    <source>
        <dbReference type="WBParaSite" id="ASIM_0000887301-mRNA-1"/>
    </source>
</evidence>
<dbReference type="Proteomes" id="UP000267096">
    <property type="component" value="Unassembled WGS sequence"/>
</dbReference>
<sequence length="30" mass="3587">MAADRKDEMQMWLKVLNGSLSNLILWNPRR</sequence>
<protein>
    <submittedName>
        <fullName evidence="4">PH domain-containing protein</fullName>
    </submittedName>
</protein>
<name>A0A0M3JMI7_ANISI</name>
<feature type="domain" description="PH" evidence="1">
    <location>
        <begin position="1"/>
        <end position="21"/>
    </location>
</feature>
<keyword evidence="3" id="KW-1185">Reference proteome</keyword>
<proteinExistence type="predicted"/>
<gene>
    <name evidence="2" type="ORF">ASIM_LOCUS8621</name>
</gene>
<dbReference type="WBParaSite" id="ASIM_0000887301-mRNA-1">
    <property type="protein sequence ID" value="ASIM_0000887301-mRNA-1"/>
    <property type="gene ID" value="ASIM_0000887301"/>
</dbReference>
<dbReference type="EMBL" id="UYRR01023935">
    <property type="protein sequence ID" value="VDK33212.1"/>
    <property type="molecule type" value="Genomic_DNA"/>
</dbReference>
<reference evidence="4" key="1">
    <citation type="submission" date="2017-02" db="UniProtKB">
        <authorList>
            <consortium name="WormBaseParasite"/>
        </authorList>
    </citation>
    <scope>IDENTIFICATION</scope>
</reference>
<dbReference type="AlphaFoldDB" id="A0A0M3JMI7"/>
<evidence type="ECO:0000259" key="1">
    <source>
        <dbReference type="PROSITE" id="PS50003"/>
    </source>
</evidence>
<organism evidence="4">
    <name type="scientific">Anisakis simplex</name>
    <name type="common">Herring worm</name>
    <dbReference type="NCBI Taxonomy" id="6269"/>
    <lineage>
        <taxon>Eukaryota</taxon>
        <taxon>Metazoa</taxon>
        <taxon>Ecdysozoa</taxon>
        <taxon>Nematoda</taxon>
        <taxon>Chromadorea</taxon>
        <taxon>Rhabditida</taxon>
        <taxon>Spirurina</taxon>
        <taxon>Ascaridomorpha</taxon>
        <taxon>Ascaridoidea</taxon>
        <taxon>Anisakidae</taxon>
        <taxon>Anisakis</taxon>
        <taxon>Anisakis simplex complex</taxon>
    </lineage>
</organism>
<dbReference type="InterPro" id="IPR001849">
    <property type="entry name" value="PH_domain"/>
</dbReference>
<accession>A0A0M3JMI7</accession>
<dbReference type="PROSITE" id="PS50003">
    <property type="entry name" value="PH_DOMAIN"/>
    <property type="match status" value="1"/>
</dbReference>
<evidence type="ECO:0000313" key="2">
    <source>
        <dbReference type="EMBL" id="VDK33212.1"/>
    </source>
</evidence>